<evidence type="ECO:0000256" key="1">
    <source>
        <dbReference type="ARBA" id="ARBA00001974"/>
    </source>
</evidence>
<accession>A0ABQ5JFK8</accession>
<name>A0ABQ5JFK8_9LACO</name>
<dbReference type="Pfam" id="PF02852">
    <property type="entry name" value="Pyr_redox_dim"/>
    <property type="match status" value="1"/>
</dbReference>
<keyword evidence="8" id="KW-1185">Reference proteome</keyword>
<keyword evidence="3" id="KW-0285">Flavoprotein</keyword>
<feature type="domain" description="FAD/NAD(P)-binding" evidence="6">
    <location>
        <begin position="5"/>
        <end position="307"/>
    </location>
</feature>
<evidence type="ECO:0000259" key="6">
    <source>
        <dbReference type="Pfam" id="PF07992"/>
    </source>
</evidence>
<dbReference type="InterPro" id="IPR016156">
    <property type="entry name" value="FAD/NAD-linked_Rdtase_dimer_sf"/>
</dbReference>
<keyword evidence="4" id="KW-0274">FAD</keyword>
<dbReference type="Proteomes" id="UP001055149">
    <property type="component" value="Unassembled WGS sequence"/>
</dbReference>
<evidence type="ECO:0000256" key="4">
    <source>
        <dbReference type="ARBA" id="ARBA00022827"/>
    </source>
</evidence>
<dbReference type="Pfam" id="PF07992">
    <property type="entry name" value="Pyr_redox_2"/>
    <property type="match status" value="1"/>
</dbReference>
<dbReference type="RefSeq" id="WP_244054063.1">
    <property type="nucleotide sequence ID" value="NZ_BQXH01000001.1"/>
</dbReference>
<comment type="caution">
    <text evidence="7">The sequence shown here is derived from an EMBL/GenBank/DDBJ whole genome shotgun (WGS) entry which is preliminary data.</text>
</comment>
<dbReference type="InterPro" id="IPR036188">
    <property type="entry name" value="FAD/NAD-bd_sf"/>
</dbReference>
<dbReference type="InterPro" id="IPR004099">
    <property type="entry name" value="Pyr_nucl-diS_OxRdtase_dimer"/>
</dbReference>
<proteinExistence type="inferred from homology"/>
<dbReference type="SUPFAM" id="SSF55424">
    <property type="entry name" value="FAD/NAD-linked reductases, dimerisation (C-terminal) domain"/>
    <property type="match status" value="1"/>
</dbReference>
<gene>
    <name evidence="7" type="ORF">LPAF129_01630</name>
</gene>
<reference evidence="7" key="1">
    <citation type="journal article" date="2022" name="Int. J. Syst. Evol. Microbiol.">
        <title>A novel species of lactic acid bacteria, Ligilactobacillus pabuli sp. nov., isolated from alfalfa silage.</title>
        <authorList>
            <person name="Tohno M."/>
            <person name="Tanizawa Y."/>
            <person name="Sawada H."/>
            <person name="Sakamoto M."/>
            <person name="Ohkuma M."/>
            <person name="Kobayashi H."/>
        </authorList>
    </citation>
    <scope>NUCLEOTIDE SEQUENCE</scope>
    <source>
        <strain evidence="7">AF129</strain>
    </source>
</reference>
<dbReference type="Gene3D" id="3.30.390.30">
    <property type="match status" value="1"/>
</dbReference>
<evidence type="ECO:0000256" key="3">
    <source>
        <dbReference type="ARBA" id="ARBA00022630"/>
    </source>
</evidence>
<evidence type="ECO:0000259" key="5">
    <source>
        <dbReference type="Pfam" id="PF02852"/>
    </source>
</evidence>
<dbReference type="Gene3D" id="3.50.50.60">
    <property type="entry name" value="FAD/NAD(P)-binding domain"/>
    <property type="match status" value="2"/>
</dbReference>
<dbReference type="PIRSF" id="PIRSF000350">
    <property type="entry name" value="Mercury_reductase_MerA"/>
    <property type="match status" value="1"/>
</dbReference>
<evidence type="ECO:0000313" key="7">
    <source>
        <dbReference type="EMBL" id="GKS80478.1"/>
    </source>
</evidence>
<dbReference type="InterPro" id="IPR001100">
    <property type="entry name" value="Pyr_nuc-diS_OxRdtase"/>
</dbReference>
<dbReference type="PANTHER" id="PTHR43014:SF4">
    <property type="entry name" value="PYRIDINE NUCLEOTIDE-DISULFIDE OXIDOREDUCTASE RCLA-RELATED"/>
    <property type="match status" value="1"/>
</dbReference>
<feature type="domain" description="Pyridine nucleotide-disulphide oxidoreductase dimerisation" evidence="5">
    <location>
        <begin position="335"/>
        <end position="440"/>
    </location>
</feature>
<dbReference type="PRINTS" id="PR00411">
    <property type="entry name" value="PNDRDTASEI"/>
</dbReference>
<dbReference type="PANTHER" id="PTHR43014">
    <property type="entry name" value="MERCURIC REDUCTASE"/>
    <property type="match status" value="1"/>
</dbReference>
<dbReference type="InterPro" id="IPR023753">
    <property type="entry name" value="FAD/NAD-binding_dom"/>
</dbReference>
<organism evidence="7 8">
    <name type="scientific">Ligilactobacillus pabuli</name>
    <dbReference type="NCBI Taxonomy" id="2886039"/>
    <lineage>
        <taxon>Bacteria</taxon>
        <taxon>Bacillati</taxon>
        <taxon>Bacillota</taxon>
        <taxon>Bacilli</taxon>
        <taxon>Lactobacillales</taxon>
        <taxon>Lactobacillaceae</taxon>
        <taxon>Ligilactobacillus</taxon>
    </lineage>
</organism>
<protein>
    <submittedName>
        <fullName evidence="7">Pyridine nucleotide-disulfide oxidoreductase</fullName>
    </submittedName>
</protein>
<evidence type="ECO:0000313" key="8">
    <source>
        <dbReference type="Proteomes" id="UP001055149"/>
    </source>
</evidence>
<dbReference type="SUPFAM" id="SSF51905">
    <property type="entry name" value="FAD/NAD(P)-binding domain"/>
    <property type="match status" value="1"/>
</dbReference>
<comment type="similarity">
    <text evidence="2">Belongs to the class-I pyridine nucleotide-disulfide oxidoreductase family.</text>
</comment>
<dbReference type="PRINTS" id="PR00368">
    <property type="entry name" value="FADPNR"/>
</dbReference>
<dbReference type="EMBL" id="BQXH01000001">
    <property type="protein sequence ID" value="GKS80478.1"/>
    <property type="molecule type" value="Genomic_DNA"/>
</dbReference>
<comment type="cofactor">
    <cofactor evidence="1">
        <name>FAD</name>
        <dbReference type="ChEBI" id="CHEBI:57692"/>
    </cofactor>
</comment>
<sequence>MKHYQNIIVGFGKAGKTLAGSFAKHGEEVLVIEKDAEMYGGTCINVACLPTKNLITSAQKGMSYSAALTQKTQMVEKLRQKNFHKVADQPTAQVLNAQAEFLDNHTLKVTDESGEEQLTADRIFINTGSTPILPEIRGIRENSPRVFTSKTLLDQTTQIPRLAILGSGPIGLEFASMYANFGSAVTVIGKQSHILPAAEPEAAAQAQQDLIEDGVNFYLASELTEVAAQDGALSLQVQTASGQQEISADALLVATGRTPNIADLHLERTDLQIGNQGEIVVDQFLQTNVSGIWALGDVAGGPQFTYISLDDWRIVDNQLFGNQTRSKQNRPVHASSIFLRPAFSSVGQTEAQLKEAGIAYEVYQMQTAGIPKSQVLHETRGQYKVLVAATDHQILGATIYAEESYEVINLISLAMQYHIPAEGLRDQIYTHPTMAEAFNDLFAGL</sequence>
<evidence type="ECO:0000256" key="2">
    <source>
        <dbReference type="ARBA" id="ARBA00007532"/>
    </source>
</evidence>